<reference evidence="2 3" key="1">
    <citation type="journal article" date="2020" name="Curr. Microbiol.">
        <title>Tepidiphilus baoligensis sp. nov., a Novel Bacterium of the Family Hydrogenophilaceae Isolated from an Oil Reservoir.</title>
        <authorList>
            <person name="Zhang X."/>
            <person name="Wang G."/>
            <person name="Ma X."/>
            <person name="Yu J."/>
            <person name="You J."/>
            <person name="Xue Y."/>
            <person name="Ma Y."/>
        </authorList>
    </citation>
    <scope>NUCLEOTIDE SEQUENCE [LARGE SCALE GENOMIC DNA]</scope>
    <source>
        <strain evidence="2 3">B18-69</strain>
    </source>
</reference>
<gene>
    <name evidence="2" type="ORF">GV368_08555</name>
</gene>
<sequence>METELAHLERQAERLAQLVERLSAHNQRLQRQVAQLEADKRILEGKLAQAIRGIERAVTLLEPEEVSDV</sequence>
<keyword evidence="1" id="KW-0175">Coiled coil</keyword>
<keyword evidence="3" id="KW-1185">Reference proteome</keyword>
<dbReference type="RefSeq" id="WP_142804769.1">
    <property type="nucleotide sequence ID" value="NZ_JAAAUB010000012.1"/>
</dbReference>
<dbReference type="Proteomes" id="UP000669605">
    <property type="component" value="Unassembled WGS sequence"/>
</dbReference>
<dbReference type="EMBL" id="JAAAUB010000012">
    <property type="protein sequence ID" value="NMH17145.1"/>
    <property type="molecule type" value="Genomic_DNA"/>
</dbReference>
<name>A0ABX1QPJ9_9PROT</name>
<organism evidence="2 3">
    <name type="scientific">Tepidiphilus baoligensis</name>
    <dbReference type="NCBI Taxonomy" id="2698687"/>
    <lineage>
        <taxon>Bacteria</taxon>
        <taxon>Pseudomonadati</taxon>
        <taxon>Pseudomonadota</taxon>
        <taxon>Hydrogenophilia</taxon>
        <taxon>Hydrogenophilales</taxon>
        <taxon>Hydrogenophilaceae</taxon>
        <taxon>Tepidiphilus</taxon>
    </lineage>
</organism>
<proteinExistence type="predicted"/>
<accession>A0ABX1QPJ9</accession>
<evidence type="ECO:0008006" key="4">
    <source>
        <dbReference type="Google" id="ProtNLM"/>
    </source>
</evidence>
<evidence type="ECO:0000313" key="2">
    <source>
        <dbReference type="EMBL" id="NMH17145.1"/>
    </source>
</evidence>
<feature type="coiled-coil region" evidence="1">
    <location>
        <begin position="5"/>
        <end position="53"/>
    </location>
</feature>
<evidence type="ECO:0000313" key="3">
    <source>
        <dbReference type="Proteomes" id="UP000669605"/>
    </source>
</evidence>
<protein>
    <recommendedName>
        <fullName evidence="4">Cell division protein ZapB</fullName>
    </recommendedName>
</protein>
<evidence type="ECO:0000256" key="1">
    <source>
        <dbReference type="SAM" id="Coils"/>
    </source>
</evidence>
<comment type="caution">
    <text evidence="2">The sequence shown here is derived from an EMBL/GenBank/DDBJ whole genome shotgun (WGS) entry which is preliminary data.</text>
</comment>